<name>A0ABW5XQX3_9SPHI</name>
<keyword evidence="1" id="KW-0812">Transmembrane</keyword>
<reference evidence="3" key="1">
    <citation type="journal article" date="2019" name="Int. J. Syst. Evol. Microbiol.">
        <title>The Global Catalogue of Microorganisms (GCM) 10K type strain sequencing project: providing services to taxonomists for standard genome sequencing and annotation.</title>
        <authorList>
            <consortium name="The Broad Institute Genomics Platform"/>
            <consortium name="The Broad Institute Genome Sequencing Center for Infectious Disease"/>
            <person name="Wu L."/>
            <person name="Ma J."/>
        </authorList>
    </citation>
    <scope>NUCLEOTIDE SEQUENCE [LARGE SCALE GENOMIC DNA]</scope>
    <source>
        <strain evidence="3">KCTC 52232</strain>
    </source>
</reference>
<keyword evidence="3" id="KW-1185">Reference proteome</keyword>
<keyword evidence="1" id="KW-1133">Transmembrane helix</keyword>
<evidence type="ECO:0000256" key="1">
    <source>
        <dbReference type="SAM" id="Phobius"/>
    </source>
</evidence>
<accession>A0ABW5XQX3</accession>
<dbReference type="Proteomes" id="UP001597601">
    <property type="component" value="Unassembled WGS sequence"/>
</dbReference>
<comment type="caution">
    <text evidence="2">The sequence shown here is derived from an EMBL/GenBank/DDBJ whole genome shotgun (WGS) entry which is preliminary data.</text>
</comment>
<dbReference type="RefSeq" id="WP_377125791.1">
    <property type="nucleotide sequence ID" value="NZ_JBHUON010000008.1"/>
</dbReference>
<organism evidence="2 3">
    <name type="scientific">Mucilaginibacter antarcticus</name>
    <dbReference type="NCBI Taxonomy" id="1855725"/>
    <lineage>
        <taxon>Bacteria</taxon>
        <taxon>Pseudomonadati</taxon>
        <taxon>Bacteroidota</taxon>
        <taxon>Sphingobacteriia</taxon>
        <taxon>Sphingobacteriales</taxon>
        <taxon>Sphingobacteriaceae</taxon>
        <taxon>Mucilaginibacter</taxon>
    </lineage>
</organism>
<keyword evidence="1" id="KW-0472">Membrane</keyword>
<feature type="transmembrane region" description="Helical" evidence="1">
    <location>
        <begin position="22"/>
        <end position="41"/>
    </location>
</feature>
<evidence type="ECO:0000313" key="2">
    <source>
        <dbReference type="EMBL" id="MFD2864750.1"/>
    </source>
</evidence>
<evidence type="ECO:0000313" key="3">
    <source>
        <dbReference type="Proteomes" id="UP001597601"/>
    </source>
</evidence>
<sequence>MPENEQNEVKDIAKNTSTYAKYAGLGFQMMVIIGVFTFVGYKIDENAAHDTKWVTAVLSLIGVFVSLYLVIRSVSRNNG</sequence>
<gene>
    <name evidence="2" type="ORF">ACFSYC_08635</name>
</gene>
<dbReference type="EMBL" id="JBHUON010000008">
    <property type="protein sequence ID" value="MFD2864750.1"/>
    <property type="molecule type" value="Genomic_DNA"/>
</dbReference>
<dbReference type="Pfam" id="PF09527">
    <property type="entry name" value="ATPase_gene1"/>
    <property type="match status" value="1"/>
</dbReference>
<proteinExistence type="predicted"/>
<protein>
    <submittedName>
        <fullName evidence="2">AtpZ/AtpI family protein</fullName>
    </submittedName>
</protein>
<dbReference type="InterPro" id="IPR032820">
    <property type="entry name" value="ATPase_put"/>
</dbReference>
<feature type="transmembrane region" description="Helical" evidence="1">
    <location>
        <begin position="53"/>
        <end position="71"/>
    </location>
</feature>